<name>A0A7I7WSS0_MYCGU</name>
<dbReference type="InterPro" id="IPR037401">
    <property type="entry name" value="SnoaL-like"/>
</dbReference>
<evidence type="ECO:0000313" key="3">
    <source>
        <dbReference type="Proteomes" id="UP000466187"/>
    </source>
</evidence>
<gene>
    <name evidence="2" type="ORF">MGAD_50440</name>
</gene>
<protein>
    <recommendedName>
        <fullName evidence="1">SnoaL-like domain-containing protein</fullName>
    </recommendedName>
</protein>
<dbReference type="KEGG" id="mgad:MGAD_50440"/>
<dbReference type="CDD" id="cd00531">
    <property type="entry name" value="NTF2_like"/>
    <property type="match status" value="1"/>
</dbReference>
<dbReference type="Pfam" id="PF13577">
    <property type="entry name" value="SnoaL_4"/>
    <property type="match status" value="1"/>
</dbReference>
<dbReference type="SUPFAM" id="SSF54427">
    <property type="entry name" value="NTF2-like"/>
    <property type="match status" value="1"/>
</dbReference>
<dbReference type="Gene3D" id="3.10.450.50">
    <property type="match status" value="1"/>
</dbReference>
<dbReference type="EMBL" id="AP022608">
    <property type="protein sequence ID" value="BBZ20709.1"/>
    <property type="molecule type" value="Genomic_DNA"/>
</dbReference>
<proteinExistence type="predicted"/>
<reference evidence="2 3" key="1">
    <citation type="journal article" date="2019" name="Emerg. Microbes Infect.">
        <title>Comprehensive subspecies identification of 175 nontuberculous mycobacteria species based on 7547 genomic profiles.</title>
        <authorList>
            <person name="Matsumoto Y."/>
            <person name="Kinjo T."/>
            <person name="Motooka D."/>
            <person name="Nabeya D."/>
            <person name="Jung N."/>
            <person name="Uechi K."/>
            <person name="Horii T."/>
            <person name="Iida T."/>
            <person name="Fujita J."/>
            <person name="Nakamura S."/>
        </authorList>
    </citation>
    <scope>NUCLEOTIDE SEQUENCE [LARGE SCALE GENOMIC DNA]</scope>
    <source>
        <strain evidence="2 3">JCM 12688</strain>
    </source>
</reference>
<dbReference type="AlphaFoldDB" id="A0A7I7WSS0"/>
<evidence type="ECO:0000313" key="2">
    <source>
        <dbReference type="EMBL" id="BBZ20709.1"/>
    </source>
</evidence>
<feature type="domain" description="SnoaL-like" evidence="1">
    <location>
        <begin position="17"/>
        <end position="140"/>
    </location>
</feature>
<organism evidence="2 3">
    <name type="scientific">Mycolicibacterium gadium</name>
    <name type="common">Mycobacterium gadium</name>
    <dbReference type="NCBI Taxonomy" id="1794"/>
    <lineage>
        <taxon>Bacteria</taxon>
        <taxon>Bacillati</taxon>
        <taxon>Actinomycetota</taxon>
        <taxon>Actinomycetes</taxon>
        <taxon>Mycobacteriales</taxon>
        <taxon>Mycobacteriaceae</taxon>
        <taxon>Mycolicibacterium</taxon>
    </lineage>
</organism>
<accession>A0A7I7WSS0</accession>
<dbReference type="Proteomes" id="UP000466187">
    <property type="component" value="Chromosome"/>
</dbReference>
<dbReference type="InterPro" id="IPR032710">
    <property type="entry name" value="NTF2-like_dom_sf"/>
</dbReference>
<sequence length="155" mass="17441">MIGFNQMDLQSAAPDLELETLSRRYAAAIDHRDIAGLLSVFAADATMRVEQPGHKVGHLSGHRELEHIIKVVNRFSRTAHVLGQGLFQVDGDRAEGEIYCTAHHFSSSASGSGHDLVMHIRYIDRYAIGQDLSWRIVHRTVRVDAIEERRVQGDW</sequence>
<evidence type="ECO:0000259" key="1">
    <source>
        <dbReference type="Pfam" id="PF13577"/>
    </source>
</evidence>